<protein>
    <recommendedName>
        <fullName evidence="2">protein-tyrosine-phosphatase</fullName>
        <ecNumber evidence="2">3.1.3.48</ecNumber>
    </recommendedName>
</protein>
<keyword evidence="4" id="KW-0904">Protein phosphatase</keyword>
<dbReference type="InterPro" id="IPR029021">
    <property type="entry name" value="Prot-tyrosine_phosphatase-like"/>
</dbReference>
<comment type="caution">
    <text evidence="6">The sequence shown here is derived from an EMBL/GenBank/DDBJ whole genome shotgun (WGS) entry which is preliminary data.</text>
</comment>
<dbReference type="OrthoDB" id="273181at2759"/>
<dbReference type="EMBL" id="MU167266">
    <property type="protein sequence ID" value="KAG0146069.1"/>
    <property type="molecule type" value="Genomic_DNA"/>
</dbReference>
<dbReference type="PROSITE" id="PS50056">
    <property type="entry name" value="TYR_PHOSPHATASE_2"/>
    <property type="match status" value="1"/>
</dbReference>
<dbReference type="PANTHER" id="PTHR10159:SF530">
    <property type="entry name" value="DUAL SPECIFICITY PROTEIN PHOSPHATASE DDB_G0271350-RELATED"/>
    <property type="match status" value="1"/>
</dbReference>
<dbReference type="GO" id="GO:0005737">
    <property type="term" value="C:cytoplasm"/>
    <property type="evidence" value="ECO:0007669"/>
    <property type="project" value="TreeGrafter"/>
</dbReference>
<dbReference type="AlphaFoldDB" id="A0A9P6NHG8"/>
<evidence type="ECO:0000313" key="6">
    <source>
        <dbReference type="EMBL" id="KAG0146069.1"/>
    </source>
</evidence>
<evidence type="ECO:0000313" key="7">
    <source>
        <dbReference type="Proteomes" id="UP000886653"/>
    </source>
</evidence>
<comment type="similarity">
    <text evidence="1">Belongs to the protein-tyrosine phosphatase family. Non-receptor class dual specificity subfamily.</text>
</comment>
<dbReference type="EC" id="3.1.3.48" evidence="2"/>
<evidence type="ECO:0000256" key="2">
    <source>
        <dbReference type="ARBA" id="ARBA00013064"/>
    </source>
</evidence>
<reference evidence="6" key="1">
    <citation type="submission" date="2013-11" db="EMBL/GenBank/DDBJ databases">
        <title>Genome sequence of the fusiform rust pathogen reveals effectors for host alternation and coevolution with pine.</title>
        <authorList>
            <consortium name="DOE Joint Genome Institute"/>
            <person name="Smith K."/>
            <person name="Pendleton A."/>
            <person name="Kubisiak T."/>
            <person name="Anderson C."/>
            <person name="Salamov A."/>
            <person name="Aerts A."/>
            <person name="Riley R."/>
            <person name="Clum A."/>
            <person name="Lindquist E."/>
            <person name="Ence D."/>
            <person name="Campbell M."/>
            <person name="Kronenberg Z."/>
            <person name="Feau N."/>
            <person name="Dhillon B."/>
            <person name="Hamelin R."/>
            <person name="Burleigh J."/>
            <person name="Smith J."/>
            <person name="Yandell M."/>
            <person name="Nelson C."/>
            <person name="Grigoriev I."/>
            <person name="Davis J."/>
        </authorList>
    </citation>
    <scope>NUCLEOTIDE SEQUENCE</scope>
    <source>
        <strain evidence="6">G11</strain>
    </source>
</reference>
<accession>A0A9P6NHG8</accession>
<feature type="non-terminal residue" evidence="6">
    <location>
        <position position="1"/>
    </location>
</feature>
<dbReference type="GO" id="GO:0004725">
    <property type="term" value="F:protein tyrosine phosphatase activity"/>
    <property type="evidence" value="ECO:0007669"/>
    <property type="project" value="UniProtKB-EC"/>
</dbReference>
<dbReference type="PANTHER" id="PTHR10159">
    <property type="entry name" value="DUAL SPECIFICITY PROTEIN PHOSPHATASE"/>
    <property type="match status" value="1"/>
</dbReference>
<sequence>DDASLHSAPVYVHCKAGKSRSVTIVLAYLIHRFRWTLKDSYAHVSERRKGICPS</sequence>
<evidence type="ECO:0000256" key="3">
    <source>
        <dbReference type="ARBA" id="ARBA00022801"/>
    </source>
</evidence>
<dbReference type="Gene3D" id="3.90.190.10">
    <property type="entry name" value="Protein tyrosine phosphatase superfamily"/>
    <property type="match status" value="1"/>
</dbReference>
<keyword evidence="7" id="KW-1185">Reference proteome</keyword>
<keyword evidence="3" id="KW-0378">Hydrolase</keyword>
<name>A0A9P6NHG8_9BASI</name>
<dbReference type="InterPro" id="IPR000387">
    <property type="entry name" value="Tyr_Pase_dom"/>
</dbReference>
<gene>
    <name evidence="6" type="ORF">CROQUDRAFT_44945</name>
</gene>
<evidence type="ECO:0000256" key="1">
    <source>
        <dbReference type="ARBA" id="ARBA00008601"/>
    </source>
</evidence>
<organism evidence="6 7">
    <name type="scientific">Cronartium quercuum f. sp. fusiforme G11</name>
    <dbReference type="NCBI Taxonomy" id="708437"/>
    <lineage>
        <taxon>Eukaryota</taxon>
        <taxon>Fungi</taxon>
        <taxon>Dikarya</taxon>
        <taxon>Basidiomycota</taxon>
        <taxon>Pucciniomycotina</taxon>
        <taxon>Pucciniomycetes</taxon>
        <taxon>Pucciniales</taxon>
        <taxon>Coleosporiaceae</taxon>
        <taxon>Cronartium</taxon>
    </lineage>
</organism>
<evidence type="ECO:0000256" key="4">
    <source>
        <dbReference type="ARBA" id="ARBA00022912"/>
    </source>
</evidence>
<dbReference type="CDD" id="cd14498">
    <property type="entry name" value="DSP"/>
    <property type="match status" value="1"/>
</dbReference>
<proteinExistence type="inferred from homology"/>
<dbReference type="Pfam" id="PF00782">
    <property type="entry name" value="DSPc"/>
    <property type="match status" value="1"/>
</dbReference>
<feature type="domain" description="Tyrosine specific protein phosphatases" evidence="5">
    <location>
        <begin position="1"/>
        <end position="54"/>
    </location>
</feature>
<dbReference type="Proteomes" id="UP000886653">
    <property type="component" value="Unassembled WGS sequence"/>
</dbReference>
<evidence type="ECO:0000259" key="5">
    <source>
        <dbReference type="PROSITE" id="PS50056"/>
    </source>
</evidence>
<dbReference type="SUPFAM" id="SSF52799">
    <property type="entry name" value="(Phosphotyrosine protein) phosphatases II"/>
    <property type="match status" value="1"/>
</dbReference>
<dbReference type="GO" id="GO:0043409">
    <property type="term" value="P:negative regulation of MAPK cascade"/>
    <property type="evidence" value="ECO:0007669"/>
    <property type="project" value="TreeGrafter"/>
</dbReference>
<dbReference type="InterPro" id="IPR000340">
    <property type="entry name" value="Dual-sp_phosphatase_cat-dom"/>
</dbReference>